<name>A0A4R1PLU3_9FIRM</name>
<dbReference type="Pfam" id="PF00905">
    <property type="entry name" value="Transpeptidase"/>
    <property type="match status" value="1"/>
</dbReference>
<reference evidence="17 18" key="1">
    <citation type="submission" date="2019-03" db="EMBL/GenBank/DDBJ databases">
        <title>Genomic Encyclopedia of Type Strains, Phase IV (KMG-IV): sequencing the most valuable type-strain genomes for metagenomic binning, comparative biology and taxonomic classification.</title>
        <authorList>
            <person name="Goeker M."/>
        </authorList>
    </citation>
    <scope>NUCLEOTIDE SEQUENCE [LARGE SCALE GENOMIC DNA]</scope>
    <source>
        <strain evidence="17 18">DSM 15969</strain>
    </source>
</reference>
<evidence type="ECO:0000259" key="15">
    <source>
        <dbReference type="Pfam" id="PF00905"/>
    </source>
</evidence>
<dbReference type="InterPro" id="IPR017790">
    <property type="entry name" value="Penicillin-binding_protein_2"/>
</dbReference>
<protein>
    <submittedName>
        <fullName evidence="17">Penicillin-binding protein 2</fullName>
    </submittedName>
</protein>
<feature type="domain" description="Penicillin-binding protein transpeptidase" evidence="15">
    <location>
        <begin position="267"/>
        <end position="588"/>
    </location>
</feature>
<gene>
    <name evidence="17" type="ORF">EV210_12414</name>
</gene>
<evidence type="ECO:0000256" key="6">
    <source>
        <dbReference type="ARBA" id="ARBA00022670"/>
    </source>
</evidence>
<dbReference type="NCBIfam" id="TIGR03423">
    <property type="entry name" value="pbp2_mrdA"/>
    <property type="match status" value="1"/>
</dbReference>
<dbReference type="GO" id="GO:0008360">
    <property type="term" value="P:regulation of cell shape"/>
    <property type="evidence" value="ECO:0007669"/>
    <property type="project" value="UniProtKB-KW"/>
</dbReference>
<keyword evidence="9" id="KW-0133">Cell shape</keyword>
<evidence type="ECO:0000256" key="11">
    <source>
        <dbReference type="ARBA" id="ARBA00022989"/>
    </source>
</evidence>
<evidence type="ECO:0000256" key="5">
    <source>
        <dbReference type="ARBA" id="ARBA00022519"/>
    </source>
</evidence>
<keyword evidence="6" id="KW-0645">Protease</keyword>
<comment type="subcellular location">
    <subcellularLocation>
        <location evidence="2">Cell membrane</location>
    </subcellularLocation>
    <subcellularLocation>
        <location evidence="1">Membrane</location>
        <topology evidence="1">Single-pass membrane protein</topology>
    </subcellularLocation>
</comment>
<dbReference type="Proteomes" id="UP000295063">
    <property type="component" value="Unassembled WGS sequence"/>
</dbReference>
<evidence type="ECO:0000259" key="16">
    <source>
        <dbReference type="Pfam" id="PF03717"/>
    </source>
</evidence>
<dbReference type="InterPro" id="IPR050515">
    <property type="entry name" value="Beta-lactam/transpept"/>
</dbReference>
<sequence length="608" mass="65444">MWYTEQMRRFQILAVIVIAVIGGLLLRLAWMQILQGAQYKQVAEQNRIRQLSAQAPRGTIYDRNGAPIVANRPSFAISVILADYAYPEVSTPLLSALTGVAVTEIEQMLQAGQEFPYTPIRVVRDADEALIAKVQERKNYLPGVVVEALPVRHYIYNQLAAHLVGYLGRISEDEYTARKKQGYHPNDLIGKAGIERIWEEQLRGIDGGLQVEVNAMGEEVGIVGEKAALPGKGIVLTLDANLQKAAETALNEQVAISKSIGEPAKGGAVVVIDVRTGGILALASNPSFDPNVFIGGVSQKDWSAIINNKNDPLSNRAIQNAYPPGSVFKIVTAAAALESGLTTGQEVFVDKGVYILQGWSFYGWETKGLGRLTVPDALAFSSDPVFYELGRRLGADNLASYALTFGFGKPTGIQLSGEEAGVVPTEAWKEELYGEQWYPGETLIAAIGQGYYNATPIQQAMLLMAVANGGIVYKPKLVDKILSADGAVLEQAPAQVLHTIYLRPDVWDLIRQGLVAVTTRGTGKSVFADLNVKVAGKSGSAETGRGTTHSWFACYAPADNPEIAIAVLVEEGGEGSVAAAPVTRKILEAYFQIPAKQNIVTPTPGHTD</sequence>
<dbReference type="GO" id="GO:0006508">
    <property type="term" value="P:proteolysis"/>
    <property type="evidence" value="ECO:0007669"/>
    <property type="project" value="UniProtKB-KW"/>
</dbReference>
<keyword evidence="11 14" id="KW-1133">Transmembrane helix</keyword>
<dbReference type="Pfam" id="PF03717">
    <property type="entry name" value="PBP_dimer"/>
    <property type="match status" value="1"/>
</dbReference>
<keyword evidence="10" id="KW-0573">Peptidoglycan synthesis</keyword>
<evidence type="ECO:0000256" key="8">
    <source>
        <dbReference type="ARBA" id="ARBA00022801"/>
    </source>
</evidence>
<dbReference type="InterPro" id="IPR012338">
    <property type="entry name" value="Beta-lactam/transpept-like"/>
</dbReference>
<dbReference type="Gene3D" id="3.30.1390.30">
    <property type="entry name" value="Penicillin-binding protein 2a, domain 3"/>
    <property type="match status" value="1"/>
</dbReference>
<keyword evidence="18" id="KW-1185">Reference proteome</keyword>
<organism evidence="17 18">
    <name type="scientific">Anaerospora hongkongensis</name>
    <dbReference type="NCBI Taxonomy" id="244830"/>
    <lineage>
        <taxon>Bacteria</taxon>
        <taxon>Bacillati</taxon>
        <taxon>Bacillota</taxon>
        <taxon>Negativicutes</taxon>
        <taxon>Selenomonadales</taxon>
        <taxon>Sporomusaceae</taxon>
        <taxon>Anaerospora</taxon>
    </lineage>
</organism>
<dbReference type="GO" id="GO:0009252">
    <property type="term" value="P:peptidoglycan biosynthetic process"/>
    <property type="evidence" value="ECO:0007669"/>
    <property type="project" value="UniProtKB-KW"/>
</dbReference>
<dbReference type="GO" id="GO:0008658">
    <property type="term" value="F:penicillin binding"/>
    <property type="evidence" value="ECO:0007669"/>
    <property type="project" value="InterPro"/>
</dbReference>
<dbReference type="SUPFAM" id="SSF56519">
    <property type="entry name" value="Penicillin binding protein dimerisation domain"/>
    <property type="match status" value="1"/>
</dbReference>
<dbReference type="AlphaFoldDB" id="A0A4R1PLU3"/>
<dbReference type="RefSeq" id="WP_132083566.1">
    <property type="nucleotide sequence ID" value="NZ_SLUI01000024.1"/>
</dbReference>
<dbReference type="GO" id="GO:0071972">
    <property type="term" value="F:peptidoglycan L,D-transpeptidase activity"/>
    <property type="evidence" value="ECO:0007669"/>
    <property type="project" value="TreeGrafter"/>
</dbReference>
<evidence type="ECO:0000313" key="18">
    <source>
        <dbReference type="Proteomes" id="UP000295063"/>
    </source>
</evidence>
<evidence type="ECO:0000256" key="7">
    <source>
        <dbReference type="ARBA" id="ARBA00022692"/>
    </source>
</evidence>
<dbReference type="Gene3D" id="3.90.1310.10">
    <property type="entry name" value="Penicillin-binding protein 2a (Domain 2)"/>
    <property type="match status" value="1"/>
</dbReference>
<dbReference type="PANTHER" id="PTHR30627">
    <property type="entry name" value="PEPTIDOGLYCAN D,D-TRANSPEPTIDASE"/>
    <property type="match status" value="1"/>
</dbReference>
<keyword evidence="13" id="KW-0961">Cell wall biogenesis/degradation</keyword>
<dbReference type="InterPro" id="IPR005311">
    <property type="entry name" value="PBP_dimer"/>
</dbReference>
<evidence type="ECO:0000256" key="1">
    <source>
        <dbReference type="ARBA" id="ARBA00004167"/>
    </source>
</evidence>
<evidence type="ECO:0000256" key="2">
    <source>
        <dbReference type="ARBA" id="ARBA00004236"/>
    </source>
</evidence>
<dbReference type="InterPro" id="IPR001460">
    <property type="entry name" value="PCN-bd_Tpept"/>
</dbReference>
<dbReference type="Gene3D" id="3.40.710.10">
    <property type="entry name" value="DD-peptidase/beta-lactamase superfamily"/>
    <property type="match status" value="1"/>
</dbReference>
<feature type="domain" description="Penicillin-binding protein dimerisation" evidence="16">
    <location>
        <begin position="54"/>
        <end position="220"/>
    </location>
</feature>
<keyword evidence="4" id="KW-1003">Cell membrane</keyword>
<evidence type="ECO:0000256" key="14">
    <source>
        <dbReference type="SAM" id="Phobius"/>
    </source>
</evidence>
<evidence type="ECO:0000256" key="10">
    <source>
        <dbReference type="ARBA" id="ARBA00022984"/>
    </source>
</evidence>
<feature type="transmembrane region" description="Helical" evidence="14">
    <location>
        <begin position="12"/>
        <end position="30"/>
    </location>
</feature>
<keyword evidence="7 14" id="KW-0812">Transmembrane</keyword>
<dbReference type="InterPro" id="IPR036138">
    <property type="entry name" value="PBP_dimer_sf"/>
</dbReference>
<keyword evidence="12 14" id="KW-0472">Membrane</keyword>
<keyword evidence="5" id="KW-0997">Cell inner membrane</keyword>
<dbReference type="GO" id="GO:0005886">
    <property type="term" value="C:plasma membrane"/>
    <property type="evidence" value="ECO:0007669"/>
    <property type="project" value="UniProtKB-SubCell"/>
</dbReference>
<dbReference type="SUPFAM" id="SSF56601">
    <property type="entry name" value="beta-lactamase/transpeptidase-like"/>
    <property type="match status" value="1"/>
</dbReference>
<evidence type="ECO:0000256" key="9">
    <source>
        <dbReference type="ARBA" id="ARBA00022960"/>
    </source>
</evidence>
<evidence type="ECO:0000256" key="13">
    <source>
        <dbReference type="ARBA" id="ARBA00023316"/>
    </source>
</evidence>
<evidence type="ECO:0000256" key="4">
    <source>
        <dbReference type="ARBA" id="ARBA00022475"/>
    </source>
</evidence>
<keyword evidence="8" id="KW-0378">Hydrolase</keyword>
<evidence type="ECO:0000313" key="17">
    <source>
        <dbReference type="EMBL" id="TCL32156.1"/>
    </source>
</evidence>
<dbReference type="PANTHER" id="PTHR30627:SF2">
    <property type="entry name" value="PEPTIDOGLYCAN D,D-TRANSPEPTIDASE MRDA"/>
    <property type="match status" value="1"/>
</dbReference>
<evidence type="ECO:0000256" key="3">
    <source>
        <dbReference type="ARBA" id="ARBA00007171"/>
    </source>
</evidence>
<evidence type="ECO:0000256" key="12">
    <source>
        <dbReference type="ARBA" id="ARBA00023136"/>
    </source>
</evidence>
<dbReference type="GO" id="GO:0009002">
    <property type="term" value="F:serine-type D-Ala-D-Ala carboxypeptidase activity"/>
    <property type="evidence" value="ECO:0007669"/>
    <property type="project" value="InterPro"/>
</dbReference>
<proteinExistence type="inferred from homology"/>
<accession>A0A4R1PLU3</accession>
<dbReference type="OrthoDB" id="9770103at2"/>
<dbReference type="GO" id="GO:0071555">
    <property type="term" value="P:cell wall organization"/>
    <property type="evidence" value="ECO:0007669"/>
    <property type="project" value="UniProtKB-KW"/>
</dbReference>
<comment type="caution">
    <text evidence="17">The sequence shown here is derived from an EMBL/GenBank/DDBJ whole genome shotgun (WGS) entry which is preliminary data.</text>
</comment>
<dbReference type="EMBL" id="SLUI01000024">
    <property type="protein sequence ID" value="TCL32156.1"/>
    <property type="molecule type" value="Genomic_DNA"/>
</dbReference>
<comment type="similarity">
    <text evidence="3">Belongs to the transpeptidase family.</text>
</comment>